<reference evidence="8" key="3">
    <citation type="journal article" date="2020" name="Cell Host Microbe">
        <title>Functional and Genomic Variation between Human-Derived Isolates of Lachnospiraceae Reveals Inter- and Intra-Species Diversity.</title>
        <authorList>
            <person name="Sorbara M.T."/>
            <person name="Littmann E.R."/>
            <person name="Fontana E."/>
            <person name="Moody T.U."/>
            <person name="Kohout C.E."/>
            <person name="Gjonbalaj M."/>
            <person name="Eaton V."/>
            <person name="Seok R."/>
            <person name="Leiner I.M."/>
            <person name="Pamer E.G."/>
        </authorList>
    </citation>
    <scope>NUCLEOTIDE SEQUENCE</scope>
    <source>
        <strain evidence="8">MSK.10.16</strain>
    </source>
</reference>
<dbReference type="Proteomes" id="UP000724058">
    <property type="component" value="Unassembled WGS sequence"/>
</dbReference>
<dbReference type="Proteomes" id="UP000095597">
    <property type="component" value="Unassembled WGS sequence"/>
</dbReference>
<dbReference type="EMBL" id="CYXO01000032">
    <property type="protein sequence ID" value="CUN27657.1"/>
    <property type="molecule type" value="Genomic_DNA"/>
</dbReference>
<reference evidence="9 10" key="1">
    <citation type="submission" date="2015-09" db="EMBL/GenBank/DDBJ databases">
        <authorList>
            <consortium name="Pathogen Informatics"/>
        </authorList>
    </citation>
    <scope>NUCLEOTIDE SEQUENCE [LARGE SCALE GENOMIC DNA]</scope>
    <source>
        <strain evidence="4 9">2789STDY5608851</strain>
        <strain evidence="3 10">2789STDY5608866</strain>
        <strain evidence="2 11">2789STDY5834961</strain>
    </source>
</reference>
<evidence type="ECO:0000313" key="14">
    <source>
        <dbReference type="Proteomes" id="UP000472916"/>
    </source>
</evidence>
<evidence type="ECO:0000313" key="9">
    <source>
        <dbReference type="Proteomes" id="UP000095380"/>
    </source>
</evidence>
<dbReference type="AlphaFoldDB" id="A0A174HP15"/>
<dbReference type="InterPro" id="IPR021778">
    <property type="entry name" value="Se/S_carrier-like"/>
</dbReference>
<evidence type="ECO:0000313" key="10">
    <source>
        <dbReference type="Proteomes" id="UP000095439"/>
    </source>
</evidence>
<evidence type="ECO:0000313" key="12">
    <source>
        <dbReference type="Proteomes" id="UP000446719"/>
    </source>
</evidence>
<evidence type="ECO:0000313" key="13">
    <source>
        <dbReference type="Proteomes" id="UP000449249"/>
    </source>
</evidence>
<accession>A0A174HP15</accession>
<dbReference type="Proteomes" id="UP000449249">
    <property type="component" value="Unassembled WGS sequence"/>
</dbReference>
<proteinExistence type="predicted"/>
<evidence type="ECO:0000313" key="6">
    <source>
        <dbReference type="EMBL" id="MZK19172.1"/>
    </source>
</evidence>
<dbReference type="EMBL" id="CYYM01000032">
    <property type="protein sequence ID" value="CUO74878.1"/>
    <property type="molecule type" value="Genomic_DNA"/>
</dbReference>
<dbReference type="Proteomes" id="UP000095439">
    <property type="component" value="Unassembled WGS sequence"/>
</dbReference>
<evidence type="ECO:0000259" key="1">
    <source>
        <dbReference type="Pfam" id="PF11823"/>
    </source>
</evidence>
<evidence type="ECO:0000313" key="8">
    <source>
        <dbReference type="EMBL" id="NSE59224.1"/>
    </source>
</evidence>
<dbReference type="EMBL" id="WWSH01000020">
    <property type="protein sequence ID" value="MZK11691.1"/>
    <property type="molecule type" value="Genomic_DNA"/>
</dbReference>
<dbReference type="RefSeq" id="WP_006428654.1">
    <property type="nucleotide sequence ID" value="NZ_CABIWY010000025.1"/>
</dbReference>
<evidence type="ECO:0000313" key="2">
    <source>
        <dbReference type="EMBL" id="CUN27657.1"/>
    </source>
</evidence>
<evidence type="ECO:0000313" key="3">
    <source>
        <dbReference type="EMBL" id="CUO34087.1"/>
    </source>
</evidence>
<dbReference type="EMBL" id="WWSB01000025">
    <property type="protein sequence ID" value="MZK19172.1"/>
    <property type="molecule type" value="Genomic_DNA"/>
</dbReference>
<feature type="domain" description="Putative Se/S carrier protein-like" evidence="1">
    <location>
        <begin position="6"/>
        <end position="71"/>
    </location>
</feature>
<protein>
    <submittedName>
        <fullName evidence="5">DUF3343 domain-containing protein</fullName>
    </submittedName>
    <submittedName>
        <fullName evidence="4">Protein of uncharacterized function (DUF3343)</fullName>
    </submittedName>
</protein>
<dbReference type="Pfam" id="PF11823">
    <property type="entry name" value="Se_S_carrier"/>
    <property type="match status" value="1"/>
</dbReference>
<dbReference type="EMBL" id="CYYY01000025">
    <property type="protein sequence ID" value="CUO34087.1"/>
    <property type="molecule type" value="Genomic_DNA"/>
</dbReference>
<reference evidence="8" key="4">
    <citation type="submission" date="2020-02" db="EMBL/GenBank/DDBJ databases">
        <authorList>
            <person name="Littmann E."/>
            <person name="Sorbara M."/>
        </authorList>
    </citation>
    <scope>NUCLEOTIDE SEQUENCE</scope>
    <source>
        <strain evidence="8">MSK.10.16</strain>
    </source>
</reference>
<dbReference type="Proteomes" id="UP000095380">
    <property type="component" value="Unassembled WGS sequence"/>
</dbReference>
<evidence type="ECO:0000313" key="7">
    <source>
        <dbReference type="EMBL" id="MZK42651.1"/>
    </source>
</evidence>
<organism evidence="4 9">
    <name type="scientific">Dorea longicatena</name>
    <dbReference type="NCBI Taxonomy" id="88431"/>
    <lineage>
        <taxon>Bacteria</taxon>
        <taxon>Bacillati</taxon>
        <taxon>Bacillota</taxon>
        <taxon>Clostridia</taxon>
        <taxon>Lachnospirales</taxon>
        <taxon>Lachnospiraceae</taxon>
        <taxon>Dorea</taxon>
    </lineage>
</organism>
<dbReference type="OrthoDB" id="362866at2"/>
<dbReference type="EMBL" id="WWSC01000020">
    <property type="protein sequence ID" value="MZK42651.1"/>
    <property type="molecule type" value="Genomic_DNA"/>
</dbReference>
<dbReference type="Proteomes" id="UP000446719">
    <property type="component" value="Unassembled WGS sequence"/>
</dbReference>
<dbReference type="Proteomes" id="UP000472916">
    <property type="component" value="Unassembled WGS sequence"/>
</dbReference>
<gene>
    <name evidence="4" type="ORF">ERS852408_02867</name>
    <name evidence="3" type="ORF">ERS852423_02941</name>
    <name evidence="2" type="ORF">ERS852573_03115</name>
    <name evidence="8" type="ORF">G4332_14190</name>
    <name evidence="7" type="ORF">GT528_13385</name>
    <name evidence="6" type="ORF">GT565_13990</name>
    <name evidence="5" type="ORF">GT576_15450</name>
</gene>
<dbReference type="EMBL" id="JAAIOD010000028">
    <property type="protein sequence ID" value="NSE59224.1"/>
    <property type="molecule type" value="Genomic_DNA"/>
</dbReference>
<name>A0A174HP15_9FIRM</name>
<evidence type="ECO:0000313" key="4">
    <source>
        <dbReference type="EMBL" id="CUO74878.1"/>
    </source>
</evidence>
<evidence type="ECO:0000313" key="11">
    <source>
        <dbReference type="Proteomes" id="UP000095597"/>
    </source>
</evidence>
<evidence type="ECO:0000313" key="5">
    <source>
        <dbReference type="EMBL" id="MZK11691.1"/>
    </source>
</evidence>
<dbReference type="GeneID" id="93135980"/>
<reference evidence="12 13" key="2">
    <citation type="journal article" date="2019" name="Nat. Med.">
        <title>A library of human gut bacterial isolates paired with longitudinal multiomics data enables mechanistic microbiome research.</title>
        <authorList>
            <person name="Poyet M."/>
            <person name="Groussin M."/>
            <person name="Gibbons S.M."/>
            <person name="Avila-Pacheco J."/>
            <person name="Jiang X."/>
            <person name="Kearney S.M."/>
            <person name="Perrotta A.R."/>
            <person name="Berdy B."/>
            <person name="Zhao S."/>
            <person name="Lieberman T.D."/>
            <person name="Swanson P.K."/>
            <person name="Smith M."/>
            <person name="Roesemann S."/>
            <person name="Alexander J.E."/>
            <person name="Rich S.A."/>
            <person name="Livny J."/>
            <person name="Vlamakis H."/>
            <person name="Clish C."/>
            <person name="Bullock K."/>
            <person name="Deik A."/>
            <person name="Scott J."/>
            <person name="Pierce K.A."/>
            <person name="Xavier R.J."/>
            <person name="Alm E.J."/>
        </authorList>
    </citation>
    <scope>NUCLEOTIDE SEQUENCE [LARGE SCALE GENOMIC DNA]</scope>
    <source>
        <strain evidence="5 13">BIOML-A1</strain>
        <strain evidence="7 14">BIOML-A6</strain>
        <strain evidence="6 12">BIOML-A7</strain>
    </source>
</reference>
<sequence length="86" mass="9843">MQKIQHYVLFPNHDNGMRLYGILKEAGIKTTIAPTPRVASKCCGISLLVREEDLDTIQKCIDENQIEILKIAAIERDINPKRDKYC</sequence>